<evidence type="ECO:0000256" key="9">
    <source>
        <dbReference type="RuleBase" id="RU363126"/>
    </source>
</evidence>
<protein>
    <recommendedName>
        <fullName evidence="9">Bestrophin</fullName>
    </recommendedName>
</protein>
<keyword evidence="6 9" id="KW-0868">Chloride</keyword>
<comment type="caution">
    <text evidence="11">The sequence shown here is derived from an EMBL/GenBank/DDBJ whole genome shotgun (WGS) entry which is preliminary data.</text>
</comment>
<sequence>MPVTYSHQVANARLASFSRLLLCWRGSIYKLLYGEFLIFLLSYYTIRFIYGCRRGAGVAEQLTNPFGEDADDFETNWIVARSLQASLLAVDEMHQDLPPVERDLSWNDPEPQPPDTAASAQSRRPSFLAPPSMSAPVPDG</sequence>
<keyword evidence="3 9" id="KW-1133">Transmembrane helix</keyword>
<evidence type="ECO:0000256" key="3">
    <source>
        <dbReference type="ARBA" id="ARBA00022989"/>
    </source>
</evidence>
<comment type="similarity">
    <text evidence="8 9">Belongs to the anion channel-forming bestrophin (TC 1.A.46) family. Calcium-sensitive chloride channel subfamily.</text>
</comment>
<organism evidence="11 12">
    <name type="scientific">Myotis myotis</name>
    <name type="common">Greater mouse-eared bat</name>
    <name type="synonym">Vespertilio myotis</name>
    <dbReference type="NCBI Taxonomy" id="51298"/>
    <lineage>
        <taxon>Eukaryota</taxon>
        <taxon>Metazoa</taxon>
        <taxon>Chordata</taxon>
        <taxon>Craniata</taxon>
        <taxon>Vertebrata</taxon>
        <taxon>Euteleostomi</taxon>
        <taxon>Mammalia</taxon>
        <taxon>Eutheria</taxon>
        <taxon>Laurasiatheria</taxon>
        <taxon>Chiroptera</taxon>
        <taxon>Yangochiroptera</taxon>
        <taxon>Vespertilionidae</taxon>
        <taxon>Myotis</taxon>
    </lineage>
</organism>
<dbReference type="VEuPathDB" id="HostDB:GeneID_118677468"/>
<keyword evidence="9" id="KW-0407">Ion channel</keyword>
<keyword evidence="9" id="KW-0813">Transport</keyword>
<comment type="function">
    <text evidence="9">Forms calcium-sensitive chloride channels. Permeable to bicarbonate.</text>
</comment>
<keyword evidence="5 9" id="KW-0869">Chloride channel</keyword>
<evidence type="ECO:0000256" key="7">
    <source>
        <dbReference type="ARBA" id="ARBA00024167"/>
    </source>
</evidence>
<comment type="subcellular location">
    <subcellularLocation>
        <location evidence="9">Cell membrane</location>
        <topology evidence="9">Multi-pass membrane protein</topology>
    </subcellularLocation>
    <subcellularLocation>
        <location evidence="1">Membrane</location>
    </subcellularLocation>
</comment>
<evidence type="ECO:0000256" key="1">
    <source>
        <dbReference type="ARBA" id="ARBA00004370"/>
    </source>
</evidence>
<dbReference type="Proteomes" id="UP000527355">
    <property type="component" value="Unassembled WGS sequence"/>
</dbReference>
<dbReference type="PANTHER" id="PTHR10736">
    <property type="entry name" value="BESTROPHIN"/>
    <property type="match status" value="1"/>
</dbReference>
<comment type="catalytic activity">
    <reaction evidence="7">
        <text>chloride(in) = chloride(out)</text>
        <dbReference type="Rhea" id="RHEA:29823"/>
        <dbReference type="ChEBI" id="CHEBI:17996"/>
    </reaction>
</comment>
<keyword evidence="9" id="KW-1003">Cell membrane</keyword>
<dbReference type="Pfam" id="PF01062">
    <property type="entry name" value="Bestrophin"/>
    <property type="match status" value="2"/>
</dbReference>
<dbReference type="AlphaFoldDB" id="A0A7J7RHB6"/>
<evidence type="ECO:0000313" key="12">
    <source>
        <dbReference type="Proteomes" id="UP000527355"/>
    </source>
</evidence>
<dbReference type="GO" id="GO:0005886">
    <property type="term" value="C:plasma membrane"/>
    <property type="evidence" value="ECO:0007669"/>
    <property type="project" value="UniProtKB-SubCell"/>
</dbReference>
<dbReference type="InterPro" id="IPR021134">
    <property type="entry name" value="Bestrophin-like"/>
</dbReference>
<evidence type="ECO:0000256" key="10">
    <source>
        <dbReference type="SAM" id="MobiDB-lite"/>
    </source>
</evidence>
<keyword evidence="9" id="KW-0406">Ion transport</keyword>
<dbReference type="GO" id="GO:0005254">
    <property type="term" value="F:chloride channel activity"/>
    <property type="evidence" value="ECO:0007669"/>
    <property type="project" value="UniProtKB-KW"/>
</dbReference>
<keyword evidence="2 9" id="KW-0812">Transmembrane</keyword>
<evidence type="ECO:0000256" key="6">
    <source>
        <dbReference type="ARBA" id="ARBA00023214"/>
    </source>
</evidence>
<evidence type="ECO:0000256" key="2">
    <source>
        <dbReference type="ARBA" id="ARBA00022692"/>
    </source>
</evidence>
<evidence type="ECO:0000256" key="4">
    <source>
        <dbReference type="ARBA" id="ARBA00023136"/>
    </source>
</evidence>
<evidence type="ECO:0000256" key="8">
    <source>
        <dbReference type="ARBA" id="ARBA00034769"/>
    </source>
</evidence>
<evidence type="ECO:0000256" key="5">
    <source>
        <dbReference type="ARBA" id="ARBA00023173"/>
    </source>
</evidence>
<feature type="region of interest" description="Disordered" evidence="10">
    <location>
        <begin position="99"/>
        <end position="140"/>
    </location>
</feature>
<comment type="caution">
    <text evidence="9">Lacks conserved residue(s) required for the propagation of feature annotation.</text>
</comment>
<name>A0A7J7RHB6_MYOMY</name>
<proteinExistence type="inferred from homology"/>
<accession>A0A7J7RHB6</accession>
<keyword evidence="12" id="KW-1185">Reference proteome</keyword>
<gene>
    <name evidence="11" type="ORF">mMyoMyo1_010311</name>
</gene>
<dbReference type="EMBL" id="JABWUV010000027">
    <property type="protein sequence ID" value="KAF6275453.1"/>
    <property type="molecule type" value="Genomic_DNA"/>
</dbReference>
<dbReference type="GO" id="GO:0034707">
    <property type="term" value="C:chloride channel complex"/>
    <property type="evidence" value="ECO:0007669"/>
    <property type="project" value="UniProtKB-KW"/>
</dbReference>
<dbReference type="InterPro" id="IPR000615">
    <property type="entry name" value="Bestrophin"/>
</dbReference>
<feature type="transmembrane region" description="Helical" evidence="9">
    <location>
        <begin position="28"/>
        <end position="46"/>
    </location>
</feature>
<keyword evidence="4 9" id="KW-0472">Membrane</keyword>
<reference evidence="11 12" key="1">
    <citation type="journal article" date="2020" name="Nature">
        <title>Six reference-quality genomes reveal evolution of bat adaptations.</title>
        <authorList>
            <person name="Jebb D."/>
            <person name="Huang Z."/>
            <person name="Pippel M."/>
            <person name="Hughes G.M."/>
            <person name="Lavrichenko K."/>
            <person name="Devanna P."/>
            <person name="Winkler S."/>
            <person name="Jermiin L.S."/>
            <person name="Skirmuntt E.C."/>
            <person name="Katzourakis A."/>
            <person name="Burkitt-Gray L."/>
            <person name="Ray D.A."/>
            <person name="Sullivan K.A.M."/>
            <person name="Roscito J.G."/>
            <person name="Kirilenko B.M."/>
            <person name="Davalos L.M."/>
            <person name="Corthals A.P."/>
            <person name="Power M.L."/>
            <person name="Jones G."/>
            <person name="Ransome R.D."/>
            <person name="Dechmann D.K.N."/>
            <person name="Locatelli A.G."/>
            <person name="Puechmaille S.J."/>
            <person name="Fedrigo O."/>
            <person name="Jarvis E.D."/>
            <person name="Hiller M."/>
            <person name="Vernes S.C."/>
            <person name="Myers E.W."/>
            <person name="Teeling E.C."/>
        </authorList>
    </citation>
    <scope>NUCLEOTIDE SEQUENCE [LARGE SCALE GENOMIC DNA]</scope>
    <source>
        <strain evidence="11">MMyoMyo1</strain>
        <tissue evidence="11">Flight muscle</tissue>
    </source>
</reference>
<evidence type="ECO:0000313" key="11">
    <source>
        <dbReference type="EMBL" id="KAF6275453.1"/>
    </source>
</evidence>
<dbReference type="VEuPathDB" id="HostDB:GeneID_118651694"/>
<dbReference type="PANTHER" id="PTHR10736:SF4">
    <property type="entry name" value="BESTROPHIN-1"/>
    <property type="match status" value="1"/>
</dbReference>